<evidence type="ECO:0000313" key="1">
    <source>
        <dbReference type="EMBL" id="KAD4384884.1"/>
    </source>
</evidence>
<dbReference type="EMBL" id="SZYD01000013">
    <property type="protein sequence ID" value="KAD4384884.1"/>
    <property type="molecule type" value="Genomic_DNA"/>
</dbReference>
<sequence>MDNVTTQKLLREIHGEMKKQTTVLEKILVRMNAIETALTQGFGSLEQSILASSVSANGTLADVSDKLDTLVNVSSMSNSVAETQRQLLIEGVTSGQKTHSRGYFQASSSLISSGINTYLVFSGVTLSKSMTDDQSFFFLVFIFFDVFLTPHQHETNQTLLKKLTGLLHQLQVCLVLLKVENWSSIAAYWSGHHNQQHSAPASSCCTLPACLAIAPVVPP</sequence>
<accession>A0A5N6N3W6</accession>
<evidence type="ECO:0000313" key="2">
    <source>
        <dbReference type="Proteomes" id="UP000326396"/>
    </source>
</evidence>
<comment type="caution">
    <text evidence="1">The sequence shown here is derived from an EMBL/GenBank/DDBJ whole genome shotgun (WGS) entry which is preliminary data.</text>
</comment>
<keyword evidence="2" id="KW-1185">Reference proteome</keyword>
<reference evidence="1 2" key="1">
    <citation type="submission" date="2019-05" db="EMBL/GenBank/DDBJ databases">
        <title>Mikania micrantha, genome provides insights into the molecular mechanism of rapid growth.</title>
        <authorList>
            <person name="Liu B."/>
        </authorList>
    </citation>
    <scope>NUCLEOTIDE SEQUENCE [LARGE SCALE GENOMIC DNA]</scope>
    <source>
        <strain evidence="1">NLD-2019</strain>
        <tissue evidence="1">Leaf</tissue>
    </source>
</reference>
<gene>
    <name evidence="1" type="ORF">E3N88_25052</name>
</gene>
<protein>
    <submittedName>
        <fullName evidence="1">Uncharacterized protein</fullName>
    </submittedName>
</protein>
<organism evidence="1 2">
    <name type="scientific">Mikania micrantha</name>
    <name type="common">bitter vine</name>
    <dbReference type="NCBI Taxonomy" id="192012"/>
    <lineage>
        <taxon>Eukaryota</taxon>
        <taxon>Viridiplantae</taxon>
        <taxon>Streptophyta</taxon>
        <taxon>Embryophyta</taxon>
        <taxon>Tracheophyta</taxon>
        <taxon>Spermatophyta</taxon>
        <taxon>Magnoliopsida</taxon>
        <taxon>eudicotyledons</taxon>
        <taxon>Gunneridae</taxon>
        <taxon>Pentapetalae</taxon>
        <taxon>asterids</taxon>
        <taxon>campanulids</taxon>
        <taxon>Asterales</taxon>
        <taxon>Asteraceae</taxon>
        <taxon>Asteroideae</taxon>
        <taxon>Heliantheae alliance</taxon>
        <taxon>Eupatorieae</taxon>
        <taxon>Mikania</taxon>
    </lineage>
</organism>
<dbReference type="Proteomes" id="UP000326396">
    <property type="component" value="Linkage Group LG3"/>
</dbReference>
<proteinExistence type="predicted"/>
<dbReference type="AlphaFoldDB" id="A0A5N6N3W6"/>
<name>A0A5N6N3W6_9ASTR</name>